<comment type="cofactor">
    <cofactor evidence="2">
        <name>Mg(2+)</name>
        <dbReference type="ChEBI" id="CHEBI:18420"/>
    </cofactor>
</comment>
<protein>
    <recommendedName>
        <fullName evidence="4">exodeoxyribonuclease III</fullName>
        <ecNumber evidence="4">3.1.11.2</ecNumber>
    </recommendedName>
</protein>
<dbReference type="SUPFAM" id="SSF56219">
    <property type="entry name" value="DNase I-like"/>
    <property type="match status" value="1"/>
</dbReference>
<evidence type="ECO:0000256" key="8">
    <source>
        <dbReference type="ARBA" id="ARBA00022842"/>
    </source>
</evidence>
<dbReference type="EC" id="3.1.11.2" evidence="4"/>
<dbReference type="GO" id="GO:0003906">
    <property type="term" value="F:DNA-(apurinic or apyrimidinic site) endonuclease activity"/>
    <property type="evidence" value="ECO:0007669"/>
    <property type="project" value="TreeGrafter"/>
</dbReference>
<evidence type="ECO:0000313" key="12">
    <source>
        <dbReference type="Proteomes" id="UP000005226"/>
    </source>
</evidence>
<keyword evidence="5" id="KW-0479">Metal-binding</keyword>
<dbReference type="Gene3D" id="3.60.10.10">
    <property type="entry name" value="Endonuclease/exonuclease/phosphatase"/>
    <property type="match status" value="1"/>
</dbReference>
<dbReference type="AlphaFoldDB" id="A0A674NVB8"/>
<dbReference type="PANTHER" id="PTHR22748:SF26">
    <property type="entry name" value="ENDONUCLEASE_EXONUCLEASE_PHOSPHATASE DOMAIN-CONTAINING PROTEIN"/>
    <property type="match status" value="1"/>
</dbReference>
<evidence type="ECO:0000256" key="4">
    <source>
        <dbReference type="ARBA" id="ARBA00012115"/>
    </source>
</evidence>
<name>A0A674NVB8_TAKRU</name>
<keyword evidence="7" id="KW-0378">Hydrolase</keyword>
<reference evidence="11" key="3">
    <citation type="submission" date="2025-09" db="UniProtKB">
        <authorList>
            <consortium name="Ensembl"/>
        </authorList>
    </citation>
    <scope>IDENTIFICATION</scope>
</reference>
<dbReference type="GeneTree" id="ENSGT00940000175553"/>
<reference evidence="11" key="2">
    <citation type="submission" date="2025-08" db="UniProtKB">
        <authorList>
            <consortium name="Ensembl"/>
        </authorList>
    </citation>
    <scope>IDENTIFICATION</scope>
</reference>
<dbReference type="Proteomes" id="UP000005226">
    <property type="component" value="Chromosome 22"/>
</dbReference>
<feature type="domain" description="Endonuclease/exonuclease/phosphatase" evidence="10">
    <location>
        <begin position="8"/>
        <end position="198"/>
    </location>
</feature>
<dbReference type="OMA" id="FRHHINI"/>
<dbReference type="PANTHER" id="PTHR22748">
    <property type="entry name" value="AP ENDONUCLEASE"/>
    <property type="match status" value="1"/>
</dbReference>
<evidence type="ECO:0000256" key="3">
    <source>
        <dbReference type="ARBA" id="ARBA00007092"/>
    </source>
</evidence>
<dbReference type="InterPro" id="IPR005135">
    <property type="entry name" value="Endo/exonuclease/phosphatase"/>
</dbReference>
<dbReference type="GO" id="GO:0046872">
    <property type="term" value="F:metal ion binding"/>
    <property type="evidence" value="ECO:0007669"/>
    <property type="project" value="UniProtKB-KW"/>
</dbReference>
<keyword evidence="12" id="KW-1185">Reference proteome</keyword>
<sequence length="206" mass="23353">MNIVNLVGTLNINGAREDTKRASVFALITSKRLSVTFLQETHRQLFLSHRSSNSGGVGILFSRDFVPLSSAVEEPVPGRLLKITTVFENVKLVFVNVYAPTAALDRLLLLNEIEKVVAGCNNNEFLFLGGDFNCTENPLLDRNHPEPHLPSKSTLTKLVQARELCDVWRYFHLGQSQFTWTHSRGNQLSLASLDRFYFFRHHINIQ</sequence>
<comment type="catalytic activity">
    <reaction evidence="1">
        <text>Exonucleolytic cleavage in the 3'- to 5'-direction to yield nucleoside 5'-phosphates.</text>
        <dbReference type="EC" id="3.1.11.2"/>
    </reaction>
</comment>
<proteinExistence type="inferred from homology"/>
<dbReference type="GO" id="GO:0005634">
    <property type="term" value="C:nucleus"/>
    <property type="evidence" value="ECO:0007669"/>
    <property type="project" value="TreeGrafter"/>
</dbReference>
<accession>A0A674NVB8</accession>
<dbReference type="InParanoid" id="A0A674NVB8"/>
<organism evidence="11 12">
    <name type="scientific">Takifugu rubripes</name>
    <name type="common">Japanese pufferfish</name>
    <name type="synonym">Fugu rubripes</name>
    <dbReference type="NCBI Taxonomy" id="31033"/>
    <lineage>
        <taxon>Eukaryota</taxon>
        <taxon>Metazoa</taxon>
        <taxon>Chordata</taxon>
        <taxon>Craniata</taxon>
        <taxon>Vertebrata</taxon>
        <taxon>Euteleostomi</taxon>
        <taxon>Actinopterygii</taxon>
        <taxon>Neopterygii</taxon>
        <taxon>Teleostei</taxon>
        <taxon>Neoteleostei</taxon>
        <taxon>Acanthomorphata</taxon>
        <taxon>Eupercaria</taxon>
        <taxon>Tetraodontiformes</taxon>
        <taxon>Tetradontoidea</taxon>
        <taxon>Tetraodontidae</taxon>
        <taxon>Takifugu</taxon>
    </lineage>
</organism>
<evidence type="ECO:0000313" key="11">
    <source>
        <dbReference type="Ensembl" id="ENSTRUP00000077557.1"/>
    </source>
</evidence>
<reference evidence="11 12" key="1">
    <citation type="journal article" date="2011" name="Genome Biol. Evol.">
        <title>Integration of the genetic map and genome assembly of fugu facilitates insights into distinct features of genome evolution in teleosts and mammals.</title>
        <authorList>
            <person name="Kai W."/>
            <person name="Kikuchi K."/>
            <person name="Tohari S."/>
            <person name="Chew A.K."/>
            <person name="Tay A."/>
            <person name="Fujiwara A."/>
            <person name="Hosoya S."/>
            <person name="Suetake H."/>
            <person name="Naruse K."/>
            <person name="Brenner S."/>
            <person name="Suzuki Y."/>
            <person name="Venkatesh B."/>
        </authorList>
    </citation>
    <scope>NUCLEOTIDE SEQUENCE [LARGE SCALE GENOMIC DNA]</scope>
</reference>
<keyword evidence="8" id="KW-0460">Magnesium</keyword>
<evidence type="ECO:0000256" key="2">
    <source>
        <dbReference type="ARBA" id="ARBA00001946"/>
    </source>
</evidence>
<dbReference type="GO" id="GO:0008311">
    <property type="term" value="F:double-stranded DNA 3'-5' DNA exonuclease activity"/>
    <property type="evidence" value="ECO:0007669"/>
    <property type="project" value="UniProtKB-EC"/>
</dbReference>
<dbReference type="GO" id="GO:0008081">
    <property type="term" value="F:phosphoric diester hydrolase activity"/>
    <property type="evidence" value="ECO:0007669"/>
    <property type="project" value="TreeGrafter"/>
</dbReference>
<dbReference type="Pfam" id="PF03372">
    <property type="entry name" value="Exo_endo_phos"/>
    <property type="match status" value="1"/>
</dbReference>
<keyword evidence="9" id="KW-0234">DNA repair</keyword>
<evidence type="ECO:0000256" key="1">
    <source>
        <dbReference type="ARBA" id="ARBA00000493"/>
    </source>
</evidence>
<dbReference type="InterPro" id="IPR036691">
    <property type="entry name" value="Endo/exonu/phosph_ase_sf"/>
</dbReference>
<evidence type="ECO:0000259" key="10">
    <source>
        <dbReference type="Pfam" id="PF03372"/>
    </source>
</evidence>
<dbReference type="CDD" id="cd09076">
    <property type="entry name" value="L1-EN"/>
    <property type="match status" value="1"/>
</dbReference>
<comment type="similarity">
    <text evidence="3">Belongs to the DNA repair enzymes AP/ExoA family.</text>
</comment>
<evidence type="ECO:0000256" key="5">
    <source>
        <dbReference type="ARBA" id="ARBA00022723"/>
    </source>
</evidence>
<dbReference type="Ensembl" id="ENSTRUT00000087939.1">
    <property type="protein sequence ID" value="ENSTRUP00000077557.1"/>
    <property type="gene ID" value="ENSTRUG00000028813.1"/>
</dbReference>
<dbReference type="GO" id="GO:0006284">
    <property type="term" value="P:base-excision repair"/>
    <property type="evidence" value="ECO:0007669"/>
    <property type="project" value="TreeGrafter"/>
</dbReference>
<evidence type="ECO:0000256" key="7">
    <source>
        <dbReference type="ARBA" id="ARBA00022801"/>
    </source>
</evidence>
<dbReference type="InterPro" id="IPR004808">
    <property type="entry name" value="AP_endonuc_1"/>
</dbReference>
<keyword evidence="6" id="KW-0227">DNA damage</keyword>
<evidence type="ECO:0000256" key="6">
    <source>
        <dbReference type="ARBA" id="ARBA00022763"/>
    </source>
</evidence>
<evidence type="ECO:0000256" key="9">
    <source>
        <dbReference type="ARBA" id="ARBA00023204"/>
    </source>
</evidence>